<dbReference type="Gene3D" id="2.60.120.200">
    <property type="match status" value="1"/>
</dbReference>
<protein>
    <recommendedName>
        <fullName evidence="3">Galectin</fullName>
    </recommendedName>
</protein>
<dbReference type="SMART" id="SM00908">
    <property type="entry name" value="Gal-bind_lectin"/>
    <property type="match status" value="1"/>
</dbReference>
<keyword evidence="5" id="KW-0472">Membrane</keyword>
<dbReference type="GO" id="GO:0030246">
    <property type="term" value="F:carbohydrate binding"/>
    <property type="evidence" value="ECO:0007669"/>
    <property type="project" value="UniProtKB-UniRule"/>
</dbReference>
<feature type="domain" description="Galectin" evidence="6">
    <location>
        <begin position="9"/>
        <end position="142"/>
    </location>
</feature>
<feature type="compositionally biased region" description="Low complexity" evidence="4">
    <location>
        <begin position="329"/>
        <end position="338"/>
    </location>
</feature>
<name>A0A7R9KJ61_9ACAR</name>
<feature type="region of interest" description="Disordered" evidence="4">
    <location>
        <begin position="318"/>
        <end position="338"/>
    </location>
</feature>
<dbReference type="FunFam" id="2.60.120.200:FF:000124">
    <property type="entry name" value="Galectin-4"/>
    <property type="match status" value="1"/>
</dbReference>
<evidence type="ECO:0000313" key="7">
    <source>
        <dbReference type="EMBL" id="CAD7624055.1"/>
    </source>
</evidence>
<evidence type="ECO:0000256" key="2">
    <source>
        <dbReference type="ARBA" id="ARBA00022737"/>
    </source>
</evidence>
<evidence type="ECO:0000259" key="6">
    <source>
        <dbReference type="PROSITE" id="PS51304"/>
    </source>
</evidence>
<keyword evidence="1 3" id="KW-0430">Lectin</keyword>
<dbReference type="PANTHER" id="PTHR11346">
    <property type="entry name" value="GALECTIN"/>
    <property type="match status" value="1"/>
</dbReference>
<evidence type="ECO:0000256" key="1">
    <source>
        <dbReference type="ARBA" id="ARBA00022734"/>
    </source>
</evidence>
<proteinExistence type="predicted"/>
<dbReference type="SUPFAM" id="SSF49899">
    <property type="entry name" value="Concanavalin A-like lectins/glucanases"/>
    <property type="match status" value="1"/>
</dbReference>
<dbReference type="GO" id="GO:0016936">
    <property type="term" value="F:galactoside binding"/>
    <property type="evidence" value="ECO:0007669"/>
    <property type="project" value="TreeGrafter"/>
</dbReference>
<evidence type="ECO:0000256" key="5">
    <source>
        <dbReference type="SAM" id="Phobius"/>
    </source>
</evidence>
<dbReference type="AlphaFoldDB" id="A0A7R9KJ61"/>
<dbReference type="Pfam" id="PF00337">
    <property type="entry name" value="Gal-bind_lectin"/>
    <property type="match status" value="1"/>
</dbReference>
<keyword evidence="8" id="KW-1185">Reference proteome</keyword>
<gene>
    <name evidence="7" type="ORF">OSB1V03_LOCUS4502</name>
</gene>
<sequence length="338" mass="35785">MTYNPLIPYCDRIGHALGTGTLIRIAGTPSPSCRCFAINLQCGPSVNPRDDIALHLSPVFTPPPRVVRNSLQTQRWGPEESFGGFPFIGGQPFETMILIDYDHFKIAINGSHFTEFRYRIPLQRITHLAIDGDVAIASITYEGTSQPAYAPPPPSAPHIPPYPMSGAQQSMPAYAPSYATGAPYQSQPYASPNAPVYPTGGYPQASYPTAGYPNPGYPTPGYPHSPSGQNKGILGGALGGTLGGLAATAAASGIGSAILGKTMGKHHKNKHSSPIPIAGLAAGAGAAALGAAVLTGHHPFKKAKKMFKHKGFKHKWHKPKFGKWKHKGWSSGSSSEEE</sequence>
<dbReference type="EMBL" id="CAJPIZ010002066">
    <property type="protein sequence ID" value="CAG2104485.1"/>
    <property type="molecule type" value="Genomic_DNA"/>
</dbReference>
<dbReference type="OrthoDB" id="6251307at2759"/>
<dbReference type="CDD" id="cd00070">
    <property type="entry name" value="GLECT"/>
    <property type="match status" value="1"/>
</dbReference>
<keyword evidence="5" id="KW-0812">Transmembrane</keyword>
<dbReference type="PROSITE" id="PS51304">
    <property type="entry name" value="GALECTIN"/>
    <property type="match status" value="1"/>
</dbReference>
<dbReference type="InterPro" id="IPR001079">
    <property type="entry name" value="Galectin_CRD"/>
</dbReference>
<feature type="compositionally biased region" description="Basic residues" evidence="4">
    <location>
        <begin position="318"/>
        <end position="328"/>
    </location>
</feature>
<dbReference type="InterPro" id="IPR044156">
    <property type="entry name" value="Galectin-like"/>
</dbReference>
<dbReference type="EMBL" id="OC856641">
    <property type="protein sequence ID" value="CAD7624055.1"/>
    <property type="molecule type" value="Genomic_DNA"/>
</dbReference>
<organism evidence="7">
    <name type="scientific">Medioppia subpectinata</name>
    <dbReference type="NCBI Taxonomy" id="1979941"/>
    <lineage>
        <taxon>Eukaryota</taxon>
        <taxon>Metazoa</taxon>
        <taxon>Ecdysozoa</taxon>
        <taxon>Arthropoda</taxon>
        <taxon>Chelicerata</taxon>
        <taxon>Arachnida</taxon>
        <taxon>Acari</taxon>
        <taxon>Acariformes</taxon>
        <taxon>Sarcoptiformes</taxon>
        <taxon>Oribatida</taxon>
        <taxon>Brachypylina</taxon>
        <taxon>Oppioidea</taxon>
        <taxon>Oppiidae</taxon>
        <taxon>Medioppia</taxon>
    </lineage>
</organism>
<evidence type="ECO:0000256" key="3">
    <source>
        <dbReference type="RuleBase" id="RU102079"/>
    </source>
</evidence>
<dbReference type="SMART" id="SM00276">
    <property type="entry name" value="GLECT"/>
    <property type="match status" value="1"/>
</dbReference>
<accession>A0A7R9KJ61</accession>
<evidence type="ECO:0000256" key="4">
    <source>
        <dbReference type="SAM" id="MobiDB-lite"/>
    </source>
</evidence>
<dbReference type="InterPro" id="IPR013320">
    <property type="entry name" value="ConA-like_dom_sf"/>
</dbReference>
<evidence type="ECO:0000313" key="8">
    <source>
        <dbReference type="Proteomes" id="UP000759131"/>
    </source>
</evidence>
<dbReference type="Proteomes" id="UP000759131">
    <property type="component" value="Unassembled WGS sequence"/>
</dbReference>
<feature type="transmembrane region" description="Helical" evidence="5">
    <location>
        <begin position="275"/>
        <end position="296"/>
    </location>
</feature>
<reference evidence="7" key="1">
    <citation type="submission" date="2020-11" db="EMBL/GenBank/DDBJ databases">
        <authorList>
            <person name="Tran Van P."/>
        </authorList>
    </citation>
    <scope>NUCLEOTIDE SEQUENCE</scope>
</reference>
<keyword evidence="2" id="KW-0677">Repeat</keyword>
<dbReference type="PANTHER" id="PTHR11346:SF176">
    <property type="entry name" value="32 KDA BETA-GALACTOSIDE-BINDING LECTIN LEC-3"/>
    <property type="match status" value="1"/>
</dbReference>
<keyword evidence="5" id="KW-1133">Transmembrane helix</keyword>